<dbReference type="RefSeq" id="WP_062621962.1">
    <property type="nucleotide sequence ID" value="NZ_JRWG01000004.1"/>
</dbReference>
<reference evidence="3" key="1">
    <citation type="submission" date="2014-10" db="EMBL/GenBank/DDBJ databases">
        <title>Genome sequencing of Vitellibacter sp. D-24.</title>
        <authorList>
            <person name="Thevarajoo S."/>
            <person name="Selvaratnam C."/>
            <person name="Goh K.M."/>
            <person name="Chong C.S."/>
        </authorList>
    </citation>
    <scope>NUCLEOTIDE SEQUENCE [LARGE SCALE GENOMIC DNA]</scope>
    <source>
        <strain evidence="3">D-24</strain>
    </source>
</reference>
<keyword evidence="3" id="KW-1185">Reference proteome</keyword>
<dbReference type="EMBL" id="JRWG01000004">
    <property type="protein sequence ID" value="KXN99098.1"/>
    <property type="molecule type" value="Genomic_DNA"/>
</dbReference>
<organism evidence="2 3">
    <name type="scientific">Aequorivita aquimaris</name>
    <dbReference type="NCBI Taxonomy" id="1548749"/>
    <lineage>
        <taxon>Bacteria</taxon>
        <taxon>Pseudomonadati</taxon>
        <taxon>Bacteroidota</taxon>
        <taxon>Flavobacteriia</taxon>
        <taxon>Flavobacteriales</taxon>
        <taxon>Flavobacteriaceae</taxon>
        <taxon>Aequorivita</taxon>
    </lineage>
</organism>
<evidence type="ECO:0000313" key="3">
    <source>
        <dbReference type="Proteomes" id="UP000070138"/>
    </source>
</evidence>
<evidence type="ECO:0000256" key="1">
    <source>
        <dbReference type="SAM" id="SignalP"/>
    </source>
</evidence>
<reference evidence="2 3" key="2">
    <citation type="journal article" date="2016" name="Int. J. Syst. Evol. Microbiol.">
        <title>Vitellibacter aquimaris sp. nov., a marine bacterium isolated from seawater.</title>
        <authorList>
            <person name="Thevarajoo S."/>
            <person name="Selvaratnam C."/>
            <person name="Goh K.M."/>
            <person name="Hong K.W."/>
            <person name="Chan X.Y."/>
            <person name="Chan K.G."/>
            <person name="Chong C.S."/>
        </authorList>
    </citation>
    <scope>NUCLEOTIDE SEQUENCE [LARGE SCALE GENOMIC DNA]</scope>
    <source>
        <strain evidence="2 3">D-24</strain>
    </source>
</reference>
<dbReference type="Proteomes" id="UP000070138">
    <property type="component" value="Unassembled WGS sequence"/>
</dbReference>
<accession>A0A137RHY2</accession>
<dbReference type="AlphaFoldDB" id="A0A137RHY2"/>
<keyword evidence="1" id="KW-0732">Signal</keyword>
<name>A0A137RHY2_9FLAO</name>
<feature type="signal peptide" evidence="1">
    <location>
        <begin position="1"/>
        <end position="22"/>
    </location>
</feature>
<sequence length="297" mass="34032">MKSFFPIFVLLLLILSTGTLQAQQQYTVNGETYTLKTEVEGALTLLWNTIDGEYRYFSKKGNDIVELKNTKQNGDYQEEYKETLRQQTRDAAVSTEKVNLTLPSLRAFFVKYNKKKDPNFNEKEKSIDLQFRIGAFAGVSNSVYTENPTNELQAVAGIDFELIDVVKLKRHALVFRFKQTFESSEYKYSASQLSLNYRFKFVKTPKFDAFINTKFAALTFSKREQTYILAPHVFPNITYTEKTSGSDFSAPITFGLGADYKVGNGYITFNYNDIVGLNVESNDEFPVDFTLGYKFNL</sequence>
<feature type="chain" id="PRO_5007479714" description="Outer membrane protein beta-barrel domain-containing protein" evidence="1">
    <location>
        <begin position="23"/>
        <end position="297"/>
    </location>
</feature>
<comment type="caution">
    <text evidence="2">The sequence shown here is derived from an EMBL/GenBank/DDBJ whole genome shotgun (WGS) entry which is preliminary data.</text>
</comment>
<dbReference type="STRING" id="1548749.LS48_08510"/>
<proteinExistence type="predicted"/>
<evidence type="ECO:0008006" key="4">
    <source>
        <dbReference type="Google" id="ProtNLM"/>
    </source>
</evidence>
<protein>
    <recommendedName>
        <fullName evidence="4">Outer membrane protein beta-barrel domain-containing protein</fullName>
    </recommendedName>
</protein>
<gene>
    <name evidence="2" type="ORF">LS48_08510</name>
</gene>
<dbReference type="OrthoDB" id="1411114at2"/>
<evidence type="ECO:0000313" key="2">
    <source>
        <dbReference type="EMBL" id="KXN99098.1"/>
    </source>
</evidence>